<evidence type="ECO:0000256" key="10">
    <source>
        <dbReference type="ARBA" id="ARBA00023033"/>
    </source>
</evidence>
<protein>
    <recommendedName>
        <fullName evidence="4">Probable nitronate monooxygenase</fullName>
    </recommendedName>
    <alternativeName>
        <fullName evidence="11">Propionate 3-nitronate monooxygenase</fullName>
    </alternativeName>
</protein>
<keyword evidence="5" id="KW-0216">Detoxification</keyword>
<dbReference type="GO" id="GO:0018580">
    <property type="term" value="F:nitronate monooxygenase activity"/>
    <property type="evidence" value="ECO:0007669"/>
    <property type="project" value="InterPro"/>
</dbReference>
<dbReference type="GO" id="GO:0000166">
    <property type="term" value="F:nucleotide binding"/>
    <property type="evidence" value="ECO:0007669"/>
    <property type="project" value="UniProtKB-KW"/>
</dbReference>
<keyword evidence="10 13" id="KW-0503">Monooxygenase</keyword>
<dbReference type="InterPro" id="IPR004136">
    <property type="entry name" value="NMO"/>
</dbReference>
<dbReference type="AlphaFoldDB" id="A0A840IL96"/>
<dbReference type="FunFam" id="3.20.20.70:FF:000154">
    <property type="entry name" value="Probable nitronate monooxygenase"/>
    <property type="match status" value="1"/>
</dbReference>
<dbReference type="InterPro" id="IPR013785">
    <property type="entry name" value="Aldolase_TIM"/>
</dbReference>
<evidence type="ECO:0000313" key="14">
    <source>
        <dbReference type="Proteomes" id="UP000585272"/>
    </source>
</evidence>
<evidence type="ECO:0000256" key="1">
    <source>
        <dbReference type="ARBA" id="ARBA00001917"/>
    </source>
</evidence>
<dbReference type="RefSeq" id="WP_183345003.1">
    <property type="nucleotide sequence ID" value="NZ_JACHNU010000008.1"/>
</dbReference>
<dbReference type="PANTHER" id="PTHR42747">
    <property type="entry name" value="NITRONATE MONOOXYGENASE-RELATED"/>
    <property type="match status" value="1"/>
</dbReference>
<evidence type="ECO:0000256" key="5">
    <source>
        <dbReference type="ARBA" id="ARBA00022575"/>
    </source>
</evidence>
<evidence type="ECO:0000256" key="6">
    <source>
        <dbReference type="ARBA" id="ARBA00022630"/>
    </source>
</evidence>
<accession>A0A840IL96</accession>
<dbReference type="Pfam" id="PF03060">
    <property type="entry name" value="NMO"/>
    <property type="match status" value="1"/>
</dbReference>
<comment type="catalytic activity">
    <reaction evidence="12">
        <text>3 propionate 3-nitronate + 3 O2 + H2O = 3 3-oxopropanoate + 2 nitrate + nitrite + H2O2 + 3 H(+)</text>
        <dbReference type="Rhea" id="RHEA:57332"/>
        <dbReference type="ChEBI" id="CHEBI:15377"/>
        <dbReference type="ChEBI" id="CHEBI:15378"/>
        <dbReference type="ChEBI" id="CHEBI:15379"/>
        <dbReference type="ChEBI" id="CHEBI:16240"/>
        <dbReference type="ChEBI" id="CHEBI:16301"/>
        <dbReference type="ChEBI" id="CHEBI:17632"/>
        <dbReference type="ChEBI" id="CHEBI:33190"/>
        <dbReference type="ChEBI" id="CHEBI:136067"/>
    </reaction>
</comment>
<dbReference type="EMBL" id="JACHNU010000008">
    <property type="protein sequence ID" value="MBB4664718.1"/>
    <property type="molecule type" value="Genomic_DNA"/>
</dbReference>
<evidence type="ECO:0000256" key="9">
    <source>
        <dbReference type="ARBA" id="ARBA00023002"/>
    </source>
</evidence>
<keyword evidence="14" id="KW-1185">Reference proteome</keyword>
<comment type="cofactor">
    <cofactor evidence="1">
        <name>FMN</name>
        <dbReference type="ChEBI" id="CHEBI:58210"/>
    </cofactor>
</comment>
<evidence type="ECO:0000256" key="3">
    <source>
        <dbReference type="ARBA" id="ARBA00009881"/>
    </source>
</evidence>
<keyword evidence="8" id="KW-0547">Nucleotide-binding</keyword>
<dbReference type="SUPFAM" id="SSF51412">
    <property type="entry name" value="Inosine monophosphate dehydrogenase (IMPDH)"/>
    <property type="match status" value="1"/>
</dbReference>
<comment type="caution">
    <text evidence="13">The sequence shown here is derived from an EMBL/GenBank/DDBJ whole genome shotgun (WGS) entry which is preliminary data.</text>
</comment>
<dbReference type="CDD" id="cd04730">
    <property type="entry name" value="NPD_like"/>
    <property type="match status" value="1"/>
</dbReference>
<evidence type="ECO:0000256" key="2">
    <source>
        <dbReference type="ARBA" id="ARBA00003535"/>
    </source>
</evidence>
<reference evidence="13 14" key="1">
    <citation type="submission" date="2020-08" db="EMBL/GenBank/DDBJ databases">
        <title>Genomic Encyclopedia of Archaeal and Bacterial Type Strains, Phase II (KMG-II): from individual species to whole genera.</title>
        <authorList>
            <person name="Goeker M."/>
        </authorList>
    </citation>
    <scope>NUCLEOTIDE SEQUENCE [LARGE SCALE GENOMIC DNA]</scope>
    <source>
        <strain evidence="13 14">DSM 23288</strain>
    </source>
</reference>
<proteinExistence type="inferred from homology"/>
<comment type="similarity">
    <text evidence="3">Belongs to the nitronate monooxygenase family. NMO class I subfamily.</text>
</comment>
<gene>
    <name evidence="13" type="ORF">BDZ31_004333</name>
</gene>
<dbReference type="Proteomes" id="UP000585272">
    <property type="component" value="Unassembled WGS sequence"/>
</dbReference>
<keyword evidence="6" id="KW-0285">Flavoprotein</keyword>
<keyword evidence="9 13" id="KW-0560">Oxidoreductase</keyword>
<evidence type="ECO:0000256" key="4">
    <source>
        <dbReference type="ARBA" id="ARBA00013457"/>
    </source>
</evidence>
<dbReference type="Gene3D" id="3.20.20.70">
    <property type="entry name" value="Aldolase class I"/>
    <property type="match status" value="1"/>
</dbReference>
<evidence type="ECO:0000256" key="7">
    <source>
        <dbReference type="ARBA" id="ARBA00022643"/>
    </source>
</evidence>
<sequence length="353" mass="35464">MIAARFSPEDLRHPIVQAPLAGGPSTAALAAAVSKAGGLGFLAAGYKDPAAVAEEIAAVRAATAEPFGVNLFAPPAEAATPTVVARYAAIVQAEAERHGADAGTPRHDDDRWSEKLALLLERRPAVVSFTFGLPDAATVGALQRAGCAVWVTVTTPKEARAAAALGVDALAVQGVEAGGHRGGFDDGAPGDIGLLALLQLVAAAVELPLVAAGGVMTGAGVAAALAAGAGAVQLGSAFMLTPEAGTSAPHRAALAAPGDTALTRAFSGRAARGIVNRFLREHSADAPRAYPEVHHLTAPLRAAARARGDAEVLNLWAGQAHELARSEPAAELVRRLADEARAALRAAAAQVGA</sequence>
<dbReference type="GO" id="GO:0009636">
    <property type="term" value="P:response to toxic substance"/>
    <property type="evidence" value="ECO:0007669"/>
    <property type="project" value="UniProtKB-KW"/>
</dbReference>
<name>A0A840IL96_9ACTN</name>
<keyword evidence="7" id="KW-0288">FMN</keyword>
<evidence type="ECO:0000313" key="13">
    <source>
        <dbReference type="EMBL" id="MBB4664718.1"/>
    </source>
</evidence>
<comment type="function">
    <text evidence="2">Nitronate monooxygenase that uses molecular oxygen to catalyze the oxidative denitrification of alkyl nitronates. Acts on propionate 3-nitronate (P3N), the presumed physiological substrate. Probably functions in the detoxification of P3N, a metabolic poison produced by plants and fungi as a defense mechanism.</text>
</comment>
<evidence type="ECO:0000256" key="11">
    <source>
        <dbReference type="ARBA" id="ARBA00031155"/>
    </source>
</evidence>
<dbReference type="PANTHER" id="PTHR42747:SF3">
    <property type="entry name" value="NITRONATE MONOOXYGENASE-RELATED"/>
    <property type="match status" value="1"/>
</dbReference>
<organism evidence="13 14">
    <name type="scientific">Conexibacter arvalis</name>
    <dbReference type="NCBI Taxonomy" id="912552"/>
    <lineage>
        <taxon>Bacteria</taxon>
        <taxon>Bacillati</taxon>
        <taxon>Actinomycetota</taxon>
        <taxon>Thermoleophilia</taxon>
        <taxon>Solirubrobacterales</taxon>
        <taxon>Conexibacteraceae</taxon>
        <taxon>Conexibacter</taxon>
    </lineage>
</organism>
<evidence type="ECO:0000256" key="12">
    <source>
        <dbReference type="ARBA" id="ARBA00049401"/>
    </source>
</evidence>
<evidence type="ECO:0000256" key="8">
    <source>
        <dbReference type="ARBA" id="ARBA00022741"/>
    </source>
</evidence>